<keyword evidence="7" id="KW-1185">Reference proteome</keyword>
<dbReference type="SUPFAM" id="SSF48225">
    <property type="entry name" value="Seven-hairpin glycosidases"/>
    <property type="match status" value="1"/>
</dbReference>
<proteinExistence type="inferred from homology"/>
<dbReference type="Proteomes" id="UP000095281">
    <property type="component" value="Unplaced"/>
</dbReference>
<dbReference type="GO" id="GO:0005783">
    <property type="term" value="C:endoplasmic reticulum"/>
    <property type="evidence" value="ECO:0007669"/>
    <property type="project" value="TreeGrafter"/>
</dbReference>
<evidence type="ECO:0000313" key="7">
    <source>
        <dbReference type="Proteomes" id="UP000095281"/>
    </source>
</evidence>
<sequence>MGLRFHEKYLLLIGGVSLGLFLISGTLFYISSADLTQTHQNQRVRDIENRKGKDIFNEEELTKQIGKAVIFRQNLSDNAAQRQNNDYRRNYVKEMMKFAWDGYVAYAWGQNELNPITKSGHSGSVFGSAHLGAFV</sequence>
<evidence type="ECO:0000256" key="3">
    <source>
        <dbReference type="ARBA" id="ARBA00007658"/>
    </source>
</evidence>
<evidence type="ECO:0000256" key="5">
    <source>
        <dbReference type="ARBA" id="ARBA00023157"/>
    </source>
</evidence>
<keyword evidence="6" id="KW-0812">Transmembrane</keyword>
<dbReference type="InterPro" id="IPR036026">
    <property type="entry name" value="Seven-hairpin_glycosidases"/>
</dbReference>
<dbReference type="PANTHER" id="PTHR11742">
    <property type="entry name" value="MANNOSYL-OLIGOSACCHARIDE ALPHA-1,2-MANNOSIDASE-RELATED"/>
    <property type="match status" value="1"/>
</dbReference>
<name>A0A1I8BPY0_MELHA</name>
<evidence type="ECO:0000256" key="2">
    <source>
        <dbReference type="ARBA" id="ARBA00004922"/>
    </source>
</evidence>
<dbReference type="Gene3D" id="1.50.10.10">
    <property type="match status" value="1"/>
</dbReference>
<evidence type="ECO:0000256" key="1">
    <source>
        <dbReference type="ARBA" id="ARBA00001913"/>
    </source>
</evidence>
<keyword evidence="5" id="KW-1015">Disulfide bond</keyword>
<comment type="similarity">
    <text evidence="3">Belongs to the glycosyl hydrolase 47 family.</text>
</comment>
<dbReference type="GO" id="GO:0005509">
    <property type="term" value="F:calcium ion binding"/>
    <property type="evidence" value="ECO:0007669"/>
    <property type="project" value="InterPro"/>
</dbReference>
<dbReference type="WBParaSite" id="MhA1_Contig436.frz3.gene4">
    <property type="protein sequence ID" value="MhA1_Contig436.frz3.gene4"/>
    <property type="gene ID" value="MhA1_Contig436.frz3.gene4"/>
</dbReference>
<reference evidence="8" key="1">
    <citation type="submission" date="2016-11" db="UniProtKB">
        <authorList>
            <consortium name="WormBaseParasite"/>
        </authorList>
    </citation>
    <scope>IDENTIFICATION</scope>
</reference>
<keyword evidence="6" id="KW-1133">Transmembrane helix</keyword>
<dbReference type="InterPro" id="IPR050749">
    <property type="entry name" value="Glycosyl_Hydrolase_47"/>
</dbReference>
<protein>
    <submittedName>
        <fullName evidence="8">Mannosyl-glycoprotein endo-beta-N-acetylglucosaminidase</fullName>
    </submittedName>
</protein>
<keyword evidence="6" id="KW-0472">Membrane</keyword>
<evidence type="ECO:0000256" key="4">
    <source>
        <dbReference type="ARBA" id="ARBA00022801"/>
    </source>
</evidence>
<accession>A0A1I8BPY0</accession>
<feature type="transmembrane region" description="Helical" evidence="6">
    <location>
        <begin position="9"/>
        <end position="30"/>
    </location>
</feature>
<comment type="pathway">
    <text evidence="2">Protein modification; protein glycosylation.</text>
</comment>
<dbReference type="GO" id="GO:0004571">
    <property type="term" value="F:mannosyl-oligosaccharide 1,2-alpha-mannosidase activity"/>
    <property type="evidence" value="ECO:0007669"/>
    <property type="project" value="InterPro"/>
</dbReference>
<dbReference type="AlphaFoldDB" id="A0A1I8BPY0"/>
<dbReference type="PANTHER" id="PTHR11742:SF6">
    <property type="entry name" value="MANNOSYL-OLIGOSACCHARIDE ALPHA-1,2-MANNOSIDASE IA-RELATED"/>
    <property type="match status" value="1"/>
</dbReference>
<dbReference type="GO" id="GO:0005975">
    <property type="term" value="P:carbohydrate metabolic process"/>
    <property type="evidence" value="ECO:0007669"/>
    <property type="project" value="InterPro"/>
</dbReference>
<evidence type="ECO:0000313" key="8">
    <source>
        <dbReference type="WBParaSite" id="MhA1_Contig436.frz3.gene4"/>
    </source>
</evidence>
<dbReference type="InterPro" id="IPR012341">
    <property type="entry name" value="6hp_glycosidase-like_sf"/>
</dbReference>
<dbReference type="InterPro" id="IPR001382">
    <property type="entry name" value="Glyco_hydro_47"/>
</dbReference>
<evidence type="ECO:0000256" key="6">
    <source>
        <dbReference type="SAM" id="Phobius"/>
    </source>
</evidence>
<comment type="cofactor">
    <cofactor evidence="1">
        <name>Ca(2+)</name>
        <dbReference type="ChEBI" id="CHEBI:29108"/>
    </cofactor>
</comment>
<organism evidence="7 8">
    <name type="scientific">Meloidogyne hapla</name>
    <name type="common">Root-knot nematode worm</name>
    <dbReference type="NCBI Taxonomy" id="6305"/>
    <lineage>
        <taxon>Eukaryota</taxon>
        <taxon>Metazoa</taxon>
        <taxon>Ecdysozoa</taxon>
        <taxon>Nematoda</taxon>
        <taxon>Chromadorea</taxon>
        <taxon>Rhabditida</taxon>
        <taxon>Tylenchina</taxon>
        <taxon>Tylenchomorpha</taxon>
        <taxon>Tylenchoidea</taxon>
        <taxon>Meloidogynidae</taxon>
        <taxon>Meloidogyninae</taxon>
        <taxon>Meloidogyne</taxon>
    </lineage>
</organism>
<keyword evidence="4" id="KW-0378">Hydrolase</keyword>
<dbReference type="GO" id="GO:0000139">
    <property type="term" value="C:Golgi membrane"/>
    <property type="evidence" value="ECO:0007669"/>
    <property type="project" value="TreeGrafter"/>
</dbReference>
<dbReference type="Pfam" id="PF01532">
    <property type="entry name" value="Glyco_hydro_47"/>
    <property type="match status" value="1"/>
</dbReference>